<evidence type="ECO:0000313" key="2">
    <source>
        <dbReference type="EMBL" id="MCQ9302475.1"/>
    </source>
</evidence>
<keyword evidence="1" id="KW-0472">Membrane</keyword>
<accession>A0AAW5LEY0</accession>
<proteinExistence type="predicted"/>
<keyword evidence="1" id="KW-0812">Transmembrane</keyword>
<dbReference type="RefSeq" id="WP_158006033.1">
    <property type="nucleotide sequence ID" value="NZ_CP064868.1"/>
</dbReference>
<comment type="caution">
    <text evidence="2">The sequence shown here is derived from an EMBL/GenBank/DDBJ whole genome shotgun (WGS) entry which is preliminary data.</text>
</comment>
<feature type="transmembrane region" description="Helical" evidence="1">
    <location>
        <begin position="21"/>
        <end position="48"/>
    </location>
</feature>
<dbReference type="AlphaFoldDB" id="A0AAW5LEY0"/>
<organism evidence="2 3">
    <name type="scientific">Mammaliicoccus sciuri</name>
    <name type="common">Staphylococcus sciuri</name>
    <dbReference type="NCBI Taxonomy" id="1296"/>
    <lineage>
        <taxon>Bacteria</taxon>
        <taxon>Bacillati</taxon>
        <taxon>Bacillota</taxon>
        <taxon>Bacilli</taxon>
        <taxon>Bacillales</taxon>
        <taxon>Staphylococcaceae</taxon>
        <taxon>Mammaliicoccus</taxon>
    </lineage>
</organism>
<name>A0AAW5LEY0_MAMSC</name>
<evidence type="ECO:0000256" key="1">
    <source>
        <dbReference type="SAM" id="Phobius"/>
    </source>
</evidence>
<dbReference type="EMBL" id="JANILD010000001">
    <property type="protein sequence ID" value="MCQ9302475.1"/>
    <property type="molecule type" value="Genomic_DNA"/>
</dbReference>
<dbReference type="Proteomes" id="UP001204068">
    <property type="component" value="Unassembled WGS sequence"/>
</dbReference>
<gene>
    <name evidence="2" type="ORF">NQ032_02435</name>
</gene>
<sequence length="52" mass="6186">MGKENKKHKADKLSFGDFLEGFFYIGDFIRAIFVTIPRAIGWIFRIIFRLFD</sequence>
<keyword evidence="1" id="KW-1133">Transmembrane helix</keyword>
<protein>
    <submittedName>
        <fullName evidence="2">Uncharacterized protein</fullName>
    </submittedName>
</protein>
<reference evidence="2" key="1">
    <citation type="submission" date="2022-07" db="EMBL/GenBank/DDBJ databases">
        <title>Bacterial species isolated from the porcine tonsil microbiota.</title>
        <authorList>
            <person name="Oliveira I.M.F."/>
        </authorList>
    </citation>
    <scope>NUCLEOTIDE SEQUENCE</scope>
    <source>
        <strain evidence="2">8QC2O2</strain>
    </source>
</reference>
<evidence type="ECO:0000313" key="3">
    <source>
        <dbReference type="Proteomes" id="UP001204068"/>
    </source>
</evidence>